<dbReference type="GO" id="GO:0030170">
    <property type="term" value="F:pyridoxal phosphate binding"/>
    <property type="evidence" value="ECO:0007669"/>
    <property type="project" value="InterPro"/>
</dbReference>
<evidence type="ECO:0000313" key="4">
    <source>
        <dbReference type="Proteomes" id="UP001233999"/>
    </source>
</evidence>
<dbReference type="Proteomes" id="UP001233999">
    <property type="component" value="Unassembled WGS sequence"/>
</dbReference>
<dbReference type="InterPro" id="IPR004839">
    <property type="entry name" value="Aminotransferase_I/II_large"/>
</dbReference>
<comment type="caution">
    <text evidence="3">The sequence shown here is derived from an EMBL/GenBank/DDBJ whole genome shotgun (WGS) entry which is preliminary data.</text>
</comment>
<dbReference type="InterPro" id="IPR015424">
    <property type="entry name" value="PyrdxlP-dep_Trfase"/>
</dbReference>
<name>A0AAD8AFW7_DIPPU</name>
<evidence type="ECO:0000259" key="2">
    <source>
        <dbReference type="Pfam" id="PF00155"/>
    </source>
</evidence>
<evidence type="ECO:0000313" key="3">
    <source>
        <dbReference type="EMBL" id="KAJ9598297.1"/>
    </source>
</evidence>
<proteinExistence type="predicted"/>
<feature type="domain" description="Aminotransferase class I/classII large" evidence="2">
    <location>
        <begin position="61"/>
        <end position="417"/>
    </location>
</feature>
<dbReference type="EMBL" id="JASPKZ010001229">
    <property type="protein sequence ID" value="KAJ9598297.1"/>
    <property type="molecule type" value="Genomic_DNA"/>
</dbReference>
<dbReference type="PANTHER" id="PTHR43795:SF39">
    <property type="entry name" value="AMINOTRANSFERASE CLASS I_CLASSII DOMAIN-CONTAINING PROTEIN"/>
    <property type="match status" value="1"/>
</dbReference>
<reference evidence="3" key="2">
    <citation type="submission" date="2023-05" db="EMBL/GenBank/DDBJ databases">
        <authorList>
            <person name="Fouks B."/>
        </authorList>
    </citation>
    <scope>NUCLEOTIDE SEQUENCE</scope>
    <source>
        <strain evidence="3">Stay&amp;Tobe</strain>
        <tissue evidence="3">Testes</tissue>
    </source>
</reference>
<dbReference type="PRINTS" id="PR00753">
    <property type="entry name" value="ACCSYNTHASE"/>
</dbReference>
<dbReference type="InterPro" id="IPR015421">
    <property type="entry name" value="PyrdxlP-dep_Trfase_major"/>
</dbReference>
<protein>
    <recommendedName>
        <fullName evidence="2">Aminotransferase class I/classII large domain-containing protein</fullName>
    </recommendedName>
</protein>
<evidence type="ECO:0000256" key="1">
    <source>
        <dbReference type="ARBA" id="ARBA00022898"/>
    </source>
</evidence>
<dbReference type="InterPro" id="IPR015422">
    <property type="entry name" value="PyrdxlP-dep_Trfase_small"/>
</dbReference>
<dbReference type="AlphaFoldDB" id="A0AAD8AFW7"/>
<dbReference type="GO" id="GO:0008483">
    <property type="term" value="F:transaminase activity"/>
    <property type="evidence" value="ECO:0007669"/>
    <property type="project" value="TreeGrafter"/>
</dbReference>
<keyword evidence="1" id="KW-0663">Pyridoxal phosphate</keyword>
<dbReference type="GO" id="GO:0006520">
    <property type="term" value="P:amino acid metabolic process"/>
    <property type="evidence" value="ECO:0007669"/>
    <property type="project" value="TreeGrafter"/>
</dbReference>
<keyword evidence="4" id="KW-1185">Reference proteome</keyword>
<sequence>MAHHLSNRANKMLEKRDFLDQYAMLCLHDPYHPVLNEKGYVNLGTSVSSLCEDIMLERMKDPSLFKFTSKDQHYFPMWGIPECRKAIANCLTRHLSPNMPLHEDNVLVLNGGVAAMEVLACCLFDPGDVLLTPSPCYTRIFVNFNERFQVHVEDVFLKNTTEDEGTVTFELTAAILENTIKEQMKRGKKVKGFFLVNPNNPLGEVYTSELVLQLMSVCHRYNLHFISDEAYAMSVYEPETKFQSVLSLHSKLVDPQKTHVIWAFSKDINLAGMRIGALVTWNEDLLRVVKNTSMYTAVPAITQQTAALLLNDTVWLDEILLPTHQHRLYIAANKTREALNSIGIAVRPAQAGFFFWVDLRPFMKEINQSEELALFKLLMEHKVYITPGSEMRSLEYGWFRIVFSAKSEILNEGLRRITDTLKELKNDN</sequence>
<gene>
    <name evidence="3" type="ORF">L9F63_010975</name>
</gene>
<dbReference type="SUPFAM" id="SSF53383">
    <property type="entry name" value="PLP-dependent transferases"/>
    <property type="match status" value="1"/>
</dbReference>
<dbReference type="InterPro" id="IPR050478">
    <property type="entry name" value="Ethylene_sulfur-biosynth"/>
</dbReference>
<dbReference type="Pfam" id="PF00155">
    <property type="entry name" value="Aminotran_1_2"/>
    <property type="match status" value="1"/>
</dbReference>
<dbReference type="Gene3D" id="3.90.1150.10">
    <property type="entry name" value="Aspartate Aminotransferase, domain 1"/>
    <property type="match status" value="1"/>
</dbReference>
<reference evidence="3" key="1">
    <citation type="journal article" date="2023" name="IScience">
        <title>Live-bearing cockroach genome reveals convergent evolutionary mechanisms linked to viviparity in insects and beyond.</title>
        <authorList>
            <person name="Fouks B."/>
            <person name="Harrison M.C."/>
            <person name="Mikhailova A.A."/>
            <person name="Marchal E."/>
            <person name="English S."/>
            <person name="Carruthers M."/>
            <person name="Jennings E.C."/>
            <person name="Chiamaka E.L."/>
            <person name="Frigard R.A."/>
            <person name="Pippel M."/>
            <person name="Attardo G.M."/>
            <person name="Benoit J.B."/>
            <person name="Bornberg-Bauer E."/>
            <person name="Tobe S.S."/>
        </authorList>
    </citation>
    <scope>NUCLEOTIDE SEQUENCE</scope>
    <source>
        <strain evidence="3">Stay&amp;Tobe</strain>
    </source>
</reference>
<accession>A0AAD8AFW7</accession>
<dbReference type="Gene3D" id="3.40.640.10">
    <property type="entry name" value="Type I PLP-dependent aspartate aminotransferase-like (Major domain)"/>
    <property type="match status" value="1"/>
</dbReference>
<dbReference type="CDD" id="cd00609">
    <property type="entry name" value="AAT_like"/>
    <property type="match status" value="1"/>
</dbReference>
<dbReference type="PANTHER" id="PTHR43795">
    <property type="entry name" value="BIFUNCTIONAL ASPARTATE AMINOTRANSFERASE AND GLUTAMATE/ASPARTATE-PREPHENATE AMINOTRANSFERASE-RELATED"/>
    <property type="match status" value="1"/>
</dbReference>
<organism evidence="3 4">
    <name type="scientific">Diploptera punctata</name>
    <name type="common">Pacific beetle cockroach</name>
    <dbReference type="NCBI Taxonomy" id="6984"/>
    <lineage>
        <taxon>Eukaryota</taxon>
        <taxon>Metazoa</taxon>
        <taxon>Ecdysozoa</taxon>
        <taxon>Arthropoda</taxon>
        <taxon>Hexapoda</taxon>
        <taxon>Insecta</taxon>
        <taxon>Pterygota</taxon>
        <taxon>Neoptera</taxon>
        <taxon>Polyneoptera</taxon>
        <taxon>Dictyoptera</taxon>
        <taxon>Blattodea</taxon>
        <taxon>Blaberoidea</taxon>
        <taxon>Blaberidae</taxon>
        <taxon>Diplopterinae</taxon>
        <taxon>Diploptera</taxon>
    </lineage>
</organism>